<dbReference type="Proteomes" id="UP001303473">
    <property type="component" value="Unassembled WGS sequence"/>
</dbReference>
<feature type="region of interest" description="Disordered" evidence="1">
    <location>
        <begin position="146"/>
        <end position="171"/>
    </location>
</feature>
<dbReference type="Pfam" id="PF17733">
    <property type="entry name" value="KPWE_dom"/>
    <property type="match status" value="1"/>
</dbReference>
<dbReference type="PANTHER" id="PTHR36855">
    <property type="entry name" value="CHROMOSOME 10, WHOLE GENOME SHOTGUN SEQUENCE"/>
    <property type="match status" value="1"/>
</dbReference>
<feature type="region of interest" description="Disordered" evidence="1">
    <location>
        <begin position="203"/>
        <end position="259"/>
    </location>
</feature>
<protein>
    <submittedName>
        <fullName evidence="4">Uncharacterized protein</fullName>
    </submittedName>
</protein>
<dbReference type="PANTHER" id="PTHR36855:SF1">
    <property type="entry name" value="PEROXISOME MEMBRANE ANCHOR PROTEIN PEX14P N-TERMINAL DOMAIN-CONTAINING PROTEIN"/>
    <property type="match status" value="1"/>
</dbReference>
<keyword evidence="5" id="KW-1185">Reference proteome</keyword>
<reference evidence="5" key="1">
    <citation type="journal article" date="2023" name="Mol. Phylogenet. Evol.">
        <title>Genome-scale phylogeny and comparative genomics of the fungal order Sordariales.</title>
        <authorList>
            <person name="Hensen N."/>
            <person name="Bonometti L."/>
            <person name="Westerberg I."/>
            <person name="Brannstrom I.O."/>
            <person name="Guillou S."/>
            <person name="Cros-Aarteil S."/>
            <person name="Calhoun S."/>
            <person name="Haridas S."/>
            <person name="Kuo A."/>
            <person name="Mondo S."/>
            <person name="Pangilinan J."/>
            <person name="Riley R."/>
            <person name="LaButti K."/>
            <person name="Andreopoulos B."/>
            <person name="Lipzen A."/>
            <person name="Chen C."/>
            <person name="Yan M."/>
            <person name="Daum C."/>
            <person name="Ng V."/>
            <person name="Clum A."/>
            <person name="Steindorff A."/>
            <person name="Ohm R.A."/>
            <person name="Martin F."/>
            <person name="Silar P."/>
            <person name="Natvig D.O."/>
            <person name="Lalanne C."/>
            <person name="Gautier V."/>
            <person name="Ament-Velasquez S.L."/>
            <person name="Kruys A."/>
            <person name="Hutchinson M.I."/>
            <person name="Powell A.J."/>
            <person name="Barry K."/>
            <person name="Miller A.N."/>
            <person name="Grigoriev I.V."/>
            <person name="Debuchy R."/>
            <person name="Gladieux P."/>
            <person name="Hiltunen Thoren M."/>
            <person name="Johannesson H."/>
        </authorList>
    </citation>
    <scope>NUCLEOTIDE SEQUENCE [LARGE SCALE GENOMIC DNA]</scope>
    <source>
        <strain evidence="5">CBS 340.73</strain>
    </source>
</reference>
<sequence length="259" mass="28557">MDTTANHPADPPPTEEATERRRRRPKNEVIPDNAAVLKKFDDYPWSRDRAFLQGLAAMLGSLCNSLDDPSNRQQALGICLQARIWWYKSRQDIDIDRAAYELSRPSLPTDASLLAKLQEIQRRMAGSTAPPDPNVPAWMQQAPKIDPTRKADDHDAQGQRRGSGSEGDAPYPASFQAIIEAVTTGKPVPGIKEIPNTVVRLPGITPVGKMQAPLKPWEKKQTQNPPAAAGGDAGLPQLDREFPPVADTEEEDQESKEKE</sequence>
<dbReference type="Pfam" id="PF25871">
    <property type="entry name" value="HTH_76"/>
    <property type="match status" value="1"/>
</dbReference>
<evidence type="ECO:0000259" key="2">
    <source>
        <dbReference type="Pfam" id="PF17733"/>
    </source>
</evidence>
<comment type="caution">
    <text evidence="4">The sequence shown here is derived from an EMBL/GenBank/DDBJ whole genome shotgun (WGS) entry which is preliminary data.</text>
</comment>
<feature type="compositionally biased region" description="Acidic residues" evidence="1">
    <location>
        <begin position="247"/>
        <end position="259"/>
    </location>
</feature>
<feature type="domain" description="Peroxisomal membrane protein PEX14-like KPWE" evidence="2">
    <location>
        <begin position="170"/>
        <end position="219"/>
    </location>
</feature>
<evidence type="ECO:0000313" key="4">
    <source>
        <dbReference type="EMBL" id="KAK3946320.1"/>
    </source>
</evidence>
<gene>
    <name evidence="4" type="ORF">QBC46DRAFT_4030</name>
</gene>
<feature type="domain" description="PEX14-like helix-turn-helix" evidence="3">
    <location>
        <begin position="35"/>
        <end position="101"/>
    </location>
</feature>
<feature type="compositionally biased region" description="Basic and acidic residues" evidence="1">
    <location>
        <begin position="146"/>
        <end position="158"/>
    </location>
</feature>
<organism evidence="4 5">
    <name type="scientific">Diplogelasinospora grovesii</name>
    <dbReference type="NCBI Taxonomy" id="303347"/>
    <lineage>
        <taxon>Eukaryota</taxon>
        <taxon>Fungi</taxon>
        <taxon>Dikarya</taxon>
        <taxon>Ascomycota</taxon>
        <taxon>Pezizomycotina</taxon>
        <taxon>Sordariomycetes</taxon>
        <taxon>Sordariomycetidae</taxon>
        <taxon>Sordariales</taxon>
        <taxon>Diplogelasinosporaceae</taxon>
        <taxon>Diplogelasinospora</taxon>
    </lineage>
</organism>
<evidence type="ECO:0000256" key="1">
    <source>
        <dbReference type="SAM" id="MobiDB-lite"/>
    </source>
</evidence>
<accession>A0AAN6NIT7</accession>
<proteinExistence type="predicted"/>
<dbReference type="InterPro" id="IPR040554">
    <property type="entry name" value="KPWE_PEX14_dom"/>
</dbReference>
<dbReference type="AlphaFoldDB" id="A0AAN6NIT7"/>
<dbReference type="InterPro" id="IPR058841">
    <property type="entry name" value="HTH_76"/>
</dbReference>
<evidence type="ECO:0000259" key="3">
    <source>
        <dbReference type="Pfam" id="PF25871"/>
    </source>
</evidence>
<feature type="compositionally biased region" description="Low complexity" evidence="1">
    <location>
        <begin position="225"/>
        <end position="236"/>
    </location>
</feature>
<feature type="region of interest" description="Disordered" evidence="1">
    <location>
        <begin position="1"/>
        <end position="30"/>
    </location>
</feature>
<evidence type="ECO:0000313" key="5">
    <source>
        <dbReference type="Proteomes" id="UP001303473"/>
    </source>
</evidence>
<dbReference type="EMBL" id="MU853752">
    <property type="protein sequence ID" value="KAK3946320.1"/>
    <property type="molecule type" value="Genomic_DNA"/>
</dbReference>
<name>A0AAN6NIT7_9PEZI</name>